<feature type="compositionally biased region" description="Basic and acidic residues" evidence="1">
    <location>
        <begin position="174"/>
        <end position="185"/>
    </location>
</feature>
<evidence type="ECO:0000313" key="2">
    <source>
        <dbReference type="EMBL" id="CDZ92175.1"/>
    </source>
</evidence>
<gene>
    <name evidence="2" type="ORF">RHRU231_930054</name>
</gene>
<feature type="compositionally biased region" description="Basic and acidic residues" evidence="1">
    <location>
        <begin position="22"/>
        <end position="35"/>
    </location>
</feature>
<sequence length="354" mass="35415">MDPHDGLDVAGCPVGFECFGRPLEREPGGDHRVEVDAAGGGEGDGRRPGVGVPEDAGEDQLAVLDQLDRQVHRLGAGADEDDGAGGPHGPHRGGDRGGGAGGVDVGVDVQVGDVVGARVEGGGRPELPGQRATVRVEVGDDDVGGAEGAGDLRGDDADGAGAGDEHPGSGGDARLADGGDAHGQRFAEGGRVVGDGVGDGMGEFRPDGDVVAEGAVDGWGGVEPHVRAEVVATAPGFLGGRVGSLRLDRHALPDPFGGDAGTDRGDRAGGLVAEDERGLDDEFTDAALAVVVRVRSAHADRGDPDEHVAGCGFGDRALAHLDPSGFDQDGGAHALRDRRGCCVGHSADASVLSR</sequence>
<reference evidence="2 3" key="1">
    <citation type="journal article" date="2014" name="Genome Announc.">
        <title>Draft Genome Sequence of Propane- and Butane-Oxidizing Actinobacterium Rhodococcus ruber IEGM 231.</title>
        <authorList>
            <person name="Ivshina I.B."/>
            <person name="Kuyukina M.S."/>
            <person name="Krivoruchko A.V."/>
            <person name="Barbe V."/>
            <person name="Fischer C."/>
        </authorList>
    </citation>
    <scope>NUCLEOTIDE SEQUENCE [LARGE SCALE GENOMIC DNA]</scope>
</reference>
<evidence type="ECO:0000313" key="3">
    <source>
        <dbReference type="Proteomes" id="UP000042997"/>
    </source>
</evidence>
<accession>A0A098BVD2</accession>
<feature type="region of interest" description="Disordered" evidence="1">
    <location>
        <begin position="140"/>
        <end position="192"/>
    </location>
</feature>
<evidence type="ECO:0000256" key="1">
    <source>
        <dbReference type="SAM" id="MobiDB-lite"/>
    </source>
</evidence>
<name>A0A098BVD2_9NOCA</name>
<protein>
    <submittedName>
        <fullName evidence="2">Uncharacterized protein</fullName>
    </submittedName>
</protein>
<organism evidence="2 3">
    <name type="scientific">Rhodococcus ruber</name>
    <dbReference type="NCBI Taxonomy" id="1830"/>
    <lineage>
        <taxon>Bacteria</taxon>
        <taxon>Bacillati</taxon>
        <taxon>Actinomycetota</taxon>
        <taxon>Actinomycetes</taxon>
        <taxon>Mycobacteriales</taxon>
        <taxon>Nocardiaceae</taxon>
        <taxon>Rhodococcus</taxon>
    </lineage>
</organism>
<dbReference type="Proteomes" id="UP000042997">
    <property type="component" value="Unassembled WGS sequence"/>
</dbReference>
<dbReference type="EMBL" id="CCSD01000109">
    <property type="protein sequence ID" value="CDZ92175.1"/>
    <property type="molecule type" value="Genomic_DNA"/>
</dbReference>
<feature type="region of interest" description="Disordered" evidence="1">
    <location>
        <begin position="21"/>
        <end position="106"/>
    </location>
</feature>
<dbReference type="AlphaFoldDB" id="A0A098BVD2"/>
<proteinExistence type="predicted"/>